<dbReference type="SUPFAM" id="SSF53098">
    <property type="entry name" value="Ribonuclease H-like"/>
    <property type="match status" value="1"/>
</dbReference>
<keyword evidence="2" id="KW-0347">Helicase</keyword>
<keyword evidence="2" id="KW-0378">Hydrolase</keyword>
<feature type="domain" description="Exonuclease" evidence="1">
    <location>
        <begin position="25"/>
        <end position="83"/>
    </location>
</feature>
<dbReference type="InterPro" id="IPR012337">
    <property type="entry name" value="RNaseH-like_sf"/>
</dbReference>
<comment type="caution">
    <text evidence="2">The sequence shown here is derived from an EMBL/GenBank/DDBJ whole genome shotgun (WGS) entry which is preliminary data.</text>
</comment>
<reference evidence="2" key="1">
    <citation type="submission" date="2013-12" db="EMBL/GenBank/DDBJ databases">
        <title>A Varibaculum cambriense genome reconstructed from a premature infant gut community with otherwise low bacterial novelty that shifts toward anaerobic metabolism during the third week of life.</title>
        <authorList>
            <person name="Brown C.T."/>
            <person name="Sharon I."/>
            <person name="Thomas B.C."/>
            <person name="Castelle C.J."/>
            <person name="Morowitz M.J."/>
            <person name="Banfield J.F."/>
        </authorList>
    </citation>
    <scope>NUCLEOTIDE SEQUENCE</scope>
</reference>
<dbReference type="GO" id="GO:0004386">
    <property type="term" value="F:helicase activity"/>
    <property type="evidence" value="ECO:0007669"/>
    <property type="project" value="UniProtKB-KW"/>
</dbReference>
<dbReference type="InterPro" id="IPR036397">
    <property type="entry name" value="RNaseH_sf"/>
</dbReference>
<feature type="non-terminal residue" evidence="2">
    <location>
        <position position="87"/>
    </location>
</feature>
<gene>
    <name evidence="2" type="ORF">Q604_UNBC07039G0001</name>
</gene>
<accession>W1YB82</accession>
<organism evidence="2">
    <name type="scientific">human gut metagenome</name>
    <dbReference type="NCBI Taxonomy" id="408170"/>
    <lineage>
        <taxon>unclassified sequences</taxon>
        <taxon>metagenomes</taxon>
        <taxon>organismal metagenomes</taxon>
    </lineage>
</organism>
<sequence>FMDMPIFEAEPYAKLVSGLEHHEVVVYDVESTGTDTSQDRIIQIAAIRIDENGQVLETFERFINPGVPVGQSEEVHGFSDAYLQEHG</sequence>
<keyword evidence="2" id="KW-0067">ATP-binding</keyword>
<keyword evidence="2" id="KW-0547">Nucleotide-binding</keyword>
<name>W1YB82_9ZZZZ</name>
<dbReference type="Gene3D" id="3.30.420.10">
    <property type="entry name" value="Ribonuclease H-like superfamily/Ribonuclease H"/>
    <property type="match status" value="1"/>
</dbReference>
<dbReference type="Pfam" id="PF00929">
    <property type="entry name" value="RNase_T"/>
    <property type="match status" value="1"/>
</dbReference>
<dbReference type="EMBL" id="AZMM01007039">
    <property type="protein sequence ID" value="ETJ38960.1"/>
    <property type="molecule type" value="Genomic_DNA"/>
</dbReference>
<dbReference type="AlphaFoldDB" id="W1YB82"/>
<protein>
    <submittedName>
        <fullName evidence="2">UvrD/REP helicase</fullName>
    </submittedName>
</protein>
<dbReference type="InterPro" id="IPR013520">
    <property type="entry name" value="Ribonucl_H"/>
</dbReference>
<dbReference type="GO" id="GO:0003676">
    <property type="term" value="F:nucleic acid binding"/>
    <property type="evidence" value="ECO:0007669"/>
    <property type="project" value="InterPro"/>
</dbReference>
<proteinExistence type="predicted"/>
<evidence type="ECO:0000259" key="1">
    <source>
        <dbReference type="Pfam" id="PF00929"/>
    </source>
</evidence>
<feature type="non-terminal residue" evidence="2">
    <location>
        <position position="1"/>
    </location>
</feature>
<evidence type="ECO:0000313" key="2">
    <source>
        <dbReference type="EMBL" id="ETJ38960.1"/>
    </source>
</evidence>